<evidence type="ECO:0000256" key="6">
    <source>
        <dbReference type="ARBA" id="ARBA00023242"/>
    </source>
</evidence>
<organism evidence="10 11">
    <name type="scientific">Ficus carica</name>
    <name type="common">Common fig</name>
    <dbReference type="NCBI Taxonomy" id="3494"/>
    <lineage>
        <taxon>Eukaryota</taxon>
        <taxon>Viridiplantae</taxon>
        <taxon>Streptophyta</taxon>
        <taxon>Embryophyta</taxon>
        <taxon>Tracheophyta</taxon>
        <taxon>Spermatophyta</taxon>
        <taxon>Magnoliopsida</taxon>
        <taxon>eudicotyledons</taxon>
        <taxon>Gunneridae</taxon>
        <taxon>Pentapetalae</taxon>
        <taxon>rosids</taxon>
        <taxon>fabids</taxon>
        <taxon>Rosales</taxon>
        <taxon>Moraceae</taxon>
        <taxon>Ficeae</taxon>
        <taxon>Ficus</taxon>
    </lineage>
</organism>
<feature type="domain" description="HTH myb-type" evidence="9">
    <location>
        <begin position="21"/>
        <end position="69"/>
    </location>
</feature>
<dbReference type="GO" id="GO:0005634">
    <property type="term" value="C:nucleus"/>
    <property type="evidence" value="ECO:0007669"/>
    <property type="project" value="UniProtKB-SubCell"/>
</dbReference>
<dbReference type="InterPro" id="IPR015495">
    <property type="entry name" value="Myb_TF_plants"/>
</dbReference>
<dbReference type="Gene3D" id="1.10.10.60">
    <property type="entry name" value="Homeodomain-like"/>
    <property type="match status" value="2"/>
</dbReference>
<dbReference type="PROSITE" id="PS51294">
    <property type="entry name" value="HTH_MYB"/>
    <property type="match status" value="2"/>
</dbReference>
<dbReference type="InterPro" id="IPR017930">
    <property type="entry name" value="Myb_dom"/>
</dbReference>
<evidence type="ECO:0000256" key="3">
    <source>
        <dbReference type="ARBA" id="ARBA00023015"/>
    </source>
</evidence>
<dbReference type="Gramene" id="FCD_00022417-RA">
    <property type="protein sequence ID" value="FCD_00022417-RA:cds"/>
    <property type="gene ID" value="FCD_00022417"/>
</dbReference>
<dbReference type="CDD" id="cd00167">
    <property type="entry name" value="SANT"/>
    <property type="match status" value="2"/>
</dbReference>
<feature type="domain" description="Myb-like" evidence="8">
    <location>
        <begin position="70"/>
        <end position="120"/>
    </location>
</feature>
<dbReference type="InterPro" id="IPR009057">
    <property type="entry name" value="Homeodomain-like_sf"/>
</dbReference>
<feature type="domain" description="Myb-like" evidence="8">
    <location>
        <begin position="17"/>
        <end position="69"/>
    </location>
</feature>
<keyword evidence="11" id="KW-1185">Reference proteome</keyword>
<dbReference type="SUPFAM" id="SSF46689">
    <property type="entry name" value="Homeodomain-like"/>
    <property type="match status" value="1"/>
</dbReference>
<evidence type="ECO:0000256" key="7">
    <source>
        <dbReference type="SAM" id="MobiDB-lite"/>
    </source>
</evidence>
<keyword evidence="5" id="KW-0804">Transcription</keyword>
<evidence type="ECO:0000313" key="11">
    <source>
        <dbReference type="Proteomes" id="UP001187192"/>
    </source>
</evidence>
<reference evidence="10" key="1">
    <citation type="submission" date="2023-07" db="EMBL/GenBank/DDBJ databases">
        <title>draft genome sequence of fig (Ficus carica).</title>
        <authorList>
            <person name="Takahashi T."/>
            <person name="Nishimura K."/>
        </authorList>
    </citation>
    <scope>NUCLEOTIDE SEQUENCE</scope>
</reference>
<keyword evidence="2" id="KW-0677">Repeat</keyword>
<keyword evidence="3" id="KW-0805">Transcription regulation</keyword>
<comment type="caution">
    <text evidence="10">The sequence shown here is derived from an EMBL/GenBank/DDBJ whole genome shotgun (WGS) entry which is preliminary data.</text>
</comment>
<name>A0AA88AQ38_FICCA</name>
<keyword evidence="4" id="KW-0238">DNA-binding</keyword>
<dbReference type="GO" id="GO:0030154">
    <property type="term" value="P:cell differentiation"/>
    <property type="evidence" value="ECO:0007669"/>
    <property type="project" value="TreeGrafter"/>
</dbReference>
<evidence type="ECO:0000259" key="9">
    <source>
        <dbReference type="PROSITE" id="PS51294"/>
    </source>
</evidence>
<feature type="region of interest" description="Disordered" evidence="7">
    <location>
        <begin position="125"/>
        <end position="153"/>
    </location>
</feature>
<dbReference type="PANTHER" id="PTHR47998">
    <property type="entry name" value="TRANSCRIPTION FACTOR MYB51-LIKE ISOFORM X1"/>
    <property type="match status" value="1"/>
</dbReference>
<evidence type="ECO:0000256" key="4">
    <source>
        <dbReference type="ARBA" id="ARBA00023125"/>
    </source>
</evidence>
<evidence type="ECO:0000256" key="1">
    <source>
        <dbReference type="ARBA" id="ARBA00004123"/>
    </source>
</evidence>
<dbReference type="GO" id="GO:0000976">
    <property type="term" value="F:transcription cis-regulatory region binding"/>
    <property type="evidence" value="ECO:0007669"/>
    <property type="project" value="TreeGrafter"/>
</dbReference>
<dbReference type="SMART" id="SM00717">
    <property type="entry name" value="SANT"/>
    <property type="match status" value="2"/>
</dbReference>
<dbReference type="GO" id="GO:0006355">
    <property type="term" value="P:regulation of DNA-templated transcription"/>
    <property type="evidence" value="ECO:0007669"/>
    <property type="project" value="TreeGrafter"/>
</dbReference>
<sequence length="242" mass="27971">MGRSPSKPSSEEIIKFKTGSKGVPWSAKEDQILINYINFHGEGRWTKVAKQTGLVRSGKSCRLRWMNYLRPDIKRGNISDQEEDLIIRLHKLIGNRWSLIAGRLPGRTDNEIKNYWNTILTKKKKEEEVQPAPKRGEKRIEKSDSITSSSRDHDDMMINNEHLISTCSRNSLVTESVMTCDDISGGLNFTPNMTENIADYDHGRDEGISWDFWGDFHDHADQFYRLSDLINKFDFSKDFLLD</sequence>
<dbReference type="InterPro" id="IPR001005">
    <property type="entry name" value="SANT/Myb"/>
</dbReference>
<dbReference type="Pfam" id="PF00249">
    <property type="entry name" value="Myb_DNA-binding"/>
    <property type="match status" value="2"/>
</dbReference>
<feature type="domain" description="HTH myb-type" evidence="9">
    <location>
        <begin position="70"/>
        <end position="124"/>
    </location>
</feature>
<protein>
    <submittedName>
        <fullName evidence="10">Uncharacterized protein</fullName>
    </submittedName>
</protein>
<dbReference type="AlphaFoldDB" id="A0AA88AQ38"/>
<proteinExistence type="predicted"/>
<evidence type="ECO:0000313" key="10">
    <source>
        <dbReference type="EMBL" id="GMN56445.1"/>
    </source>
</evidence>
<dbReference type="PANTHER" id="PTHR47998:SF91">
    <property type="entry name" value="MYB-RELATED PROTEIN 308-LIKE"/>
    <property type="match status" value="1"/>
</dbReference>
<accession>A0AA88AQ38</accession>
<comment type="subcellular location">
    <subcellularLocation>
        <location evidence="1">Nucleus</location>
    </subcellularLocation>
</comment>
<evidence type="ECO:0000256" key="5">
    <source>
        <dbReference type="ARBA" id="ARBA00023163"/>
    </source>
</evidence>
<gene>
    <name evidence="10" type="ORF">TIFTF001_025559</name>
</gene>
<keyword evidence="6" id="KW-0539">Nucleus</keyword>
<evidence type="ECO:0000256" key="2">
    <source>
        <dbReference type="ARBA" id="ARBA00022737"/>
    </source>
</evidence>
<dbReference type="FunFam" id="1.10.10.60:FF:000011">
    <property type="entry name" value="Myb transcription factor"/>
    <property type="match status" value="1"/>
</dbReference>
<dbReference type="Proteomes" id="UP001187192">
    <property type="component" value="Unassembled WGS sequence"/>
</dbReference>
<evidence type="ECO:0000259" key="8">
    <source>
        <dbReference type="PROSITE" id="PS50090"/>
    </source>
</evidence>
<dbReference type="EMBL" id="BTGU01000063">
    <property type="protein sequence ID" value="GMN56445.1"/>
    <property type="molecule type" value="Genomic_DNA"/>
</dbReference>
<dbReference type="PROSITE" id="PS50090">
    <property type="entry name" value="MYB_LIKE"/>
    <property type="match status" value="2"/>
</dbReference>